<feature type="repeat" description="TPR" evidence="2">
    <location>
        <begin position="112"/>
        <end position="145"/>
    </location>
</feature>
<dbReference type="InterPro" id="IPR019734">
    <property type="entry name" value="TPR_rpt"/>
</dbReference>
<dbReference type="OrthoDB" id="9815894at2"/>
<evidence type="ECO:0000256" key="1">
    <source>
        <dbReference type="ARBA" id="ARBA00022679"/>
    </source>
</evidence>
<organism evidence="3 4">
    <name type="scientific">Paraburkholderia phenazinium</name>
    <dbReference type="NCBI Taxonomy" id="60549"/>
    <lineage>
        <taxon>Bacteria</taxon>
        <taxon>Pseudomonadati</taxon>
        <taxon>Pseudomonadota</taxon>
        <taxon>Betaproteobacteria</taxon>
        <taxon>Burkholderiales</taxon>
        <taxon>Burkholderiaceae</taxon>
        <taxon>Paraburkholderia</taxon>
    </lineage>
</organism>
<proteinExistence type="predicted"/>
<dbReference type="AlphaFoldDB" id="A0A1G8ETW1"/>
<dbReference type="RefSeq" id="WP_090687805.1">
    <property type="nucleotide sequence ID" value="NZ_CADERL010000007.1"/>
</dbReference>
<dbReference type="InterPro" id="IPR027417">
    <property type="entry name" value="P-loop_NTPase"/>
</dbReference>
<dbReference type="Gene3D" id="1.25.40.10">
    <property type="entry name" value="Tetratricopeptide repeat domain"/>
    <property type="match status" value="2"/>
</dbReference>
<feature type="repeat" description="TPR" evidence="2">
    <location>
        <begin position="44"/>
        <end position="77"/>
    </location>
</feature>
<evidence type="ECO:0000313" key="4">
    <source>
        <dbReference type="Proteomes" id="UP000199706"/>
    </source>
</evidence>
<keyword evidence="1" id="KW-0808">Transferase</keyword>
<evidence type="ECO:0000313" key="3">
    <source>
        <dbReference type="EMBL" id="SDH73343.1"/>
    </source>
</evidence>
<dbReference type="Pfam" id="PF13469">
    <property type="entry name" value="Sulfotransfer_3"/>
    <property type="match status" value="1"/>
</dbReference>
<feature type="repeat" description="TPR" evidence="2">
    <location>
        <begin position="10"/>
        <end position="43"/>
    </location>
</feature>
<dbReference type="SMART" id="SM00028">
    <property type="entry name" value="TPR"/>
    <property type="match status" value="5"/>
</dbReference>
<evidence type="ECO:0000256" key="2">
    <source>
        <dbReference type="PROSITE-ProRule" id="PRU00339"/>
    </source>
</evidence>
<dbReference type="InterPro" id="IPR011990">
    <property type="entry name" value="TPR-like_helical_dom_sf"/>
</dbReference>
<dbReference type="EMBL" id="FNCJ01000012">
    <property type="protein sequence ID" value="SDH73343.1"/>
    <property type="molecule type" value="Genomic_DNA"/>
</dbReference>
<accession>A0A1G8ETW1</accession>
<dbReference type="PANTHER" id="PTHR12788">
    <property type="entry name" value="PROTEIN-TYROSINE SULFOTRANSFERASE 2"/>
    <property type="match status" value="1"/>
</dbReference>
<dbReference type="SUPFAM" id="SSF52540">
    <property type="entry name" value="P-loop containing nucleoside triphosphate hydrolases"/>
    <property type="match status" value="1"/>
</dbReference>
<dbReference type="Pfam" id="PF13414">
    <property type="entry name" value="TPR_11"/>
    <property type="match status" value="1"/>
</dbReference>
<dbReference type="Gene3D" id="3.40.50.300">
    <property type="entry name" value="P-loop containing nucleotide triphosphate hydrolases"/>
    <property type="match status" value="1"/>
</dbReference>
<protein>
    <submittedName>
        <fullName evidence="3">TPR repeat-containing protein</fullName>
    </submittedName>
</protein>
<dbReference type="SUPFAM" id="SSF48452">
    <property type="entry name" value="TPR-like"/>
    <property type="match status" value="1"/>
</dbReference>
<dbReference type="PANTHER" id="PTHR12788:SF10">
    <property type="entry name" value="PROTEIN-TYROSINE SULFOTRANSFERASE"/>
    <property type="match status" value="1"/>
</dbReference>
<reference evidence="3 4" key="1">
    <citation type="submission" date="2016-10" db="EMBL/GenBank/DDBJ databases">
        <authorList>
            <person name="de Groot N.N."/>
        </authorList>
    </citation>
    <scope>NUCLEOTIDE SEQUENCE [LARGE SCALE GENOMIC DNA]</scope>
    <source>
        <strain evidence="3 4">LMG 2247</strain>
    </source>
</reference>
<name>A0A1G8ETW1_9BURK</name>
<dbReference type="Proteomes" id="UP000199706">
    <property type="component" value="Unassembled WGS sequence"/>
</dbReference>
<dbReference type="Pfam" id="PF00515">
    <property type="entry name" value="TPR_1"/>
    <property type="match status" value="1"/>
</dbReference>
<sequence>MTHDTQPATAEELFARGNACAERGEFENALDCFEQVRLQRPADPGVYNNLGSTFVRMERFPEAMQCYWQARSLDPNNADIHHNLGWVLEQMHRLEEAVLSYQQAVQLGKLVDGSYNNMANCLQSLGRFDEAHAAYRRAIEIAPQSMVYYRNFVQSKRMTPDDPCFVSLQQLAGRADSLSPDDQAQMHFAMGHALADMGQNDRSFEHLLKANAMYRHSVNYNEAMTLGLFNDLPQLLSADVLRAKRGLGDPADSPVFIVGMPRSGSTLIEQILASHPQVYGAGERPDFGKALMQALARSDADQEKLNFDAMPTVTSAQLAPLGADYVRRIRAEVPDASSYRRITDKYPFNFINVGLIHLALPNARFIHSRRSPIETCLSIYSRIFQDVPFGYDLGELGRYYRAYDALMAHWRQALPEGVMIEVQYEDLVDDLEGNVRRMLAHCGLDWDERCLAFHQTRRQVNTASASQVRKPLFRTSLERWRPAAELIQPLYDGLGPALLDAERKRGAV</sequence>
<keyword evidence="2" id="KW-0802">TPR repeat</keyword>
<gene>
    <name evidence="3" type="ORF">SAMN05216466_112233</name>
</gene>
<dbReference type="InterPro" id="IPR026634">
    <property type="entry name" value="TPST-like"/>
</dbReference>
<dbReference type="GO" id="GO:0008476">
    <property type="term" value="F:protein-tyrosine sulfotransferase activity"/>
    <property type="evidence" value="ECO:0007669"/>
    <property type="project" value="InterPro"/>
</dbReference>
<dbReference type="PROSITE" id="PS50005">
    <property type="entry name" value="TPR"/>
    <property type="match status" value="3"/>
</dbReference>